<keyword evidence="1" id="KW-0175">Coiled coil</keyword>
<name>A0A1E5L099_9ENTE</name>
<evidence type="ECO:0000256" key="1">
    <source>
        <dbReference type="SAM" id="Coils"/>
    </source>
</evidence>
<gene>
    <name evidence="2" type="ORF">BCR26_08655</name>
</gene>
<accession>A0A1E5L099</accession>
<evidence type="ECO:0000313" key="3">
    <source>
        <dbReference type="Proteomes" id="UP000095256"/>
    </source>
</evidence>
<dbReference type="Proteomes" id="UP000095256">
    <property type="component" value="Unassembled WGS sequence"/>
</dbReference>
<sequence>MAKIFTIDAQEAQRSLFPEYLELGKGRLEYMEKQQSDLKKNIITRISNRKKIRENQEYINGLRGHLDGMESNPELYLHKTTDLIAPSKAEEAIVSALVNQINFEFRNKFHTLRDELKGTHMFDWKSERLATIERDLSNMSTAWFFKANECPSFKDSVSMDRWEAYVLETEYTFNPIDGMNYKNEDSTFEYDVQQIETYLNTMAHYLDSSEGKYLFELQNFRDNMSAEVLLKLSDFIDDRTDKYKKKIEYFSKEYGDQKELGILVDNLAKPFVIEKAQIGILLEEENRLKAETLSKSTDLERINEWIKSLKEANLVSGDELIIKGTVNGGYMDGKIVDLSIPIHSIELGTNENNEVGIQYSFDDNVDLVDRWVGNAEEFMNMFRNQPEFYKKWNEIVIADIEKELSDQKIVEEPTVSYASNYHLGGDYVLVVDGGQYLEGENTVNILKWGEPFSGSKAKVVAVIRDLTKSEAKEMMSNPFDVDLEYSIITIGDSGAIENIRGFSEVLVTLGELSNDMSIPENIAYSFAEAGKDDIAKDIRKSINKHIERVEISNQLSQMTKDQRKVIELSIGQEFRSEQIDRINEYIAEENGLQTFYETQQQDTSGFSESISDLENQLKELQDEQEKSAETLQKIKETLEPDQKYEVEYLIDHVHYEPLNELMGQTAVREDTRGTEASEDLQQLAKERAQKIRESKEVKEARSNLSPDKQNFLSFFDSLTSEEKTLFRALNDSKLEYTFFQEDPIMYALEDNGSSKEEEYMQLKNTVSSERINEIEQYFEDTVGYAYQWSDKELTVHDIHSLVGSNEGSEFTNEVKTELNNQRVDVEERTQDSFFDEKEQVIEMYSKFLEGTRLSYEDRSIITSFDQKVSSFEQMQMRLETIGKIKIENPHIDLSIKEAALEGTRGEEAEMNAITSAEYFELSKNERAEPFLQEKNYTKEPVFSSVQDARNWIFEQQVTYMQEWLSVQDSSLFGEHEQEVIDSLEVEFKNGRTQMKLLYIDDRYKLPVTSNSVEQILENIFKNAPTLVSNAMDFVNEKSLTFENNVLDSLATLYELKDDMAFTSENYAKIFGYPSISHERDILKNIRQQRSEQLFDWVYNETYPLGTTIEYRHDRLLTLDKKIVDGHQFFLADENTELMIRSSPKSENNFECWTFTDAGNCETFSFPGSKIAAEYLSHLNAAPCSLGSMDLLAKFMNNDRSQELNKHLVQNQVMRETYREETGRSM</sequence>
<proteinExistence type="predicted"/>
<reference evidence="2 3" key="1">
    <citation type="submission" date="2016-09" db="EMBL/GenBank/DDBJ databases">
        <authorList>
            <person name="Capua I."/>
            <person name="De Benedictis P."/>
            <person name="Joannis T."/>
            <person name="Lombin L.H."/>
            <person name="Cattoli G."/>
        </authorList>
    </citation>
    <scope>NUCLEOTIDE SEQUENCE [LARGE SCALE GENOMIC DNA]</scope>
    <source>
        <strain evidence="2 3">LMG 25899</strain>
    </source>
</reference>
<dbReference type="EMBL" id="MIEK01000005">
    <property type="protein sequence ID" value="OEH83541.1"/>
    <property type="molecule type" value="Genomic_DNA"/>
</dbReference>
<comment type="caution">
    <text evidence="2">The sequence shown here is derived from an EMBL/GenBank/DDBJ whole genome shotgun (WGS) entry which is preliminary data.</text>
</comment>
<dbReference type="RefSeq" id="WP_069697414.1">
    <property type="nucleotide sequence ID" value="NZ_JAGGMA010000012.1"/>
</dbReference>
<evidence type="ECO:0000313" key="2">
    <source>
        <dbReference type="EMBL" id="OEH83541.1"/>
    </source>
</evidence>
<protein>
    <submittedName>
        <fullName evidence="2">Uncharacterized protein</fullName>
    </submittedName>
</protein>
<keyword evidence="3" id="KW-1185">Reference proteome</keyword>
<organism evidence="2 3">
    <name type="scientific">Enterococcus rivorum</name>
    <dbReference type="NCBI Taxonomy" id="762845"/>
    <lineage>
        <taxon>Bacteria</taxon>
        <taxon>Bacillati</taxon>
        <taxon>Bacillota</taxon>
        <taxon>Bacilli</taxon>
        <taxon>Lactobacillales</taxon>
        <taxon>Enterococcaceae</taxon>
        <taxon>Enterococcus</taxon>
    </lineage>
</organism>
<feature type="coiled-coil region" evidence="1">
    <location>
        <begin position="603"/>
        <end position="637"/>
    </location>
</feature>
<dbReference type="STRING" id="762845.BCR26_08655"/>
<dbReference type="AlphaFoldDB" id="A0A1E5L099"/>
<dbReference type="OrthoDB" id="9803716at2"/>